<dbReference type="InterPro" id="IPR049503">
    <property type="entry name" value="AbiJ_NTD4"/>
</dbReference>
<evidence type="ECO:0000313" key="2">
    <source>
        <dbReference type="EMBL" id="QEE25956.1"/>
    </source>
</evidence>
<organism evidence="2 3">
    <name type="scientific">Rhodanobacter glycinis</name>
    <dbReference type="NCBI Taxonomy" id="582702"/>
    <lineage>
        <taxon>Bacteria</taxon>
        <taxon>Pseudomonadati</taxon>
        <taxon>Pseudomonadota</taxon>
        <taxon>Gammaproteobacteria</taxon>
        <taxon>Lysobacterales</taxon>
        <taxon>Rhodanobacteraceae</taxon>
        <taxon>Rhodanobacter</taxon>
    </lineage>
</organism>
<name>A0A5B9E7B5_9GAMM</name>
<reference evidence="2 3" key="1">
    <citation type="submission" date="2019-08" db="EMBL/GenBank/DDBJ databases">
        <title>Complete genome sequence of Rhodanobacter glycinis strain T01E-68 isolated from tomato root.</title>
        <authorList>
            <person name="Weon H.-Y."/>
            <person name="Lee S.A."/>
        </authorList>
    </citation>
    <scope>NUCLEOTIDE SEQUENCE [LARGE SCALE GENOMIC DNA]</scope>
    <source>
        <strain evidence="2 3">T01E-68</strain>
    </source>
</reference>
<dbReference type="Proteomes" id="UP000321807">
    <property type="component" value="Chromosome"/>
</dbReference>
<gene>
    <name evidence="2" type="ORF">CS053_16710</name>
</gene>
<evidence type="ECO:0000313" key="3">
    <source>
        <dbReference type="Proteomes" id="UP000321807"/>
    </source>
</evidence>
<evidence type="ECO:0000259" key="1">
    <source>
        <dbReference type="Pfam" id="PF18863"/>
    </source>
</evidence>
<proteinExistence type="predicted"/>
<dbReference type="EMBL" id="CP042807">
    <property type="protein sequence ID" value="QEE25956.1"/>
    <property type="molecule type" value="Genomic_DNA"/>
</dbReference>
<protein>
    <recommendedName>
        <fullName evidence="1">HEPN AbiJ-N-terminal domain-containing protein</fullName>
    </recommendedName>
</protein>
<dbReference type="KEGG" id="rgl:CS053_16710"/>
<dbReference type="RefSeq" id="WP_147628216.1">
    <property type="nucleotide sequence ID" value="NZ_CP042807.1"/>
</dbReference>
<dbReference type="Pfam" id="PF18863">
    <property type="entry name" value="AbiJ_NTD4"/>
    <property type="match status" value="1"/>
</dbReference>
<dbReference type="AlphaFoldDB" id="A0A5B9E7B5"/>
<feature type="domain" description="HEPN AbiJ-N-terminal" evidence="1">
    <location>
        <begin position="4"/>
        <end position="147"/>
    </location>
</feature>
<accession>A0A5B9E7B5</accession>
<sequence length="266" mass="29604">MSETFSKRYGFYQPAASVVIRQDAPLDLRAFIVEIAYDCGFTPTTLRSAICRILKRRPDPSNWSEYPNINNEVHGLIDDCAWYRVYDVVEALLAKMYETLFSYDASKFEIEFNDFCVENGIGWKVTAGVVETRSTEALEQSVQRAIAALQGNALETAQRELREATHDLSRRPDPDLTGAVHHAMAALECVARNACGDAKATLGEVIKRYDSLIPSPLDQVVTKAWGFASENARHLREGQALAYEEAELIVGVSSVLCSYLAAKREA</sequence>